<protein>
    <submittedName>
        <fullName evidence="8">Nucleobase-ascorbate transporter 12, variant 3</fullName>
    </submittedName>
</protein>
<comment type="similarity">
    <text evidence="2">Belongs to the nucleobase:cation symporter-2 (NCS2) (TC 2.A.40) family.</text>
</comment>
<feature type="transmembrane region" description="Helical" evidence="7">
    <location>
        <begin position="218"/>
        <end position="236"/>
    </location>
</feature>
<evidence type="ECO:0000256" key="5">
    <source>
        <dbReference type="ARBA" id="ARBA00023136"/>
    </source>
</evidence>
<dbReference type="EMBL" id="JAMSHJ010000005">
    <property type="protein sequence ID" value="KAI5412392.1"/>
    <property type="molecule type" value="Genomic_DNA"/>
</dbReference>
<evidence type="ECO:0000256" key="3">
    <source>
        <dbReference type="ARBA" id="ARBA00022692"/>
    </source>
</evidence>
<proteinExistence type="inferred from homology"/>
<name>A0A9D4X2F5_PEA</name>
<evidence type="ECO:0000256" key="2">
    <source>
        <dbReference type="ARBA" id="ARBA00008821"/>
    </source>
</evidence>
<dbReference type="GO" id="GO:0016020">
    <property type="term" value="C:membrane"/>
    <property type="evidence" value="ECO:0007669"/>
    <property type="project" value="UniProtKB-SubCell"/>
</dbReference>
<feature type="compositionally biased region" description="Polar residues" evidence="6">
    <location>
        <begin position="11"/>
        <end position="22"/>
    </location>
</feature>
<evidence type="ECO:0000313" key="8">
    <source>
        <dbReference type="EMBL" id="KAI5412392.1"/>
    </source>
</evidence>
<dbReference type="PANTHER" id="PTHR11119">
    <property type="entry name" value="XANTHINE-URACIL / VITAMIN C PERMEASE FAMILY MEMBER"/>
    <property type="match status" value="1"/>
</dbReference>
<dbReference type="AlphaFoldDB" id="A0A9D4X2F5"/>
<keyword evidence="9" id="KW-1185">Reference proteome</keyword>
<feature type="transmembrane region" description="Helical" evidence="7">
    <location>
        <begin position="193"/>
        <end position="212"/>
    </location>
</feature>
<evidence type="ECO:0000256" key="6">
    <source>
        <dbReference type="SAM" id="MobiDB-lite"/>
    </source>
</evidence>
<evidence type="ECO:0000256" key="1">
    <source>
        <dbReference type="ARBA" id="ARBA00004141"/>
    </source>
</evidence>
<accession>A0A9D4X2F5</accession>
<feature type="transmembrane region" description="Helical" evidence="7">
    <location>
        <begin position="163"/>
        <end position="181"/>
    </location>
</feature>
<comment type="subcellular location">
    <subcellularLocation>
        <location evidence="1">Membrane</location>
        <topology evidence="1">Multi-pass membrane protein</topology>
    </subcellularLocation>
</comment>
<keyword evidence="3 7" id="KW-0812">Transmembrane</keyword>
<comment type="caution">
    <text evidence="8">The sequence shown here is derived from an EMBL/GenBank/DDBJ whole genome shotgun (WGS) entry which is preliminary data.</text>
</comment>
<organism evidence="8 9">
    <name type="scientific">Pisum sativum</name>
    <name type="common">Garden pea</name>
    <name type="synonym">Lathyrus oleraceus</name>
    <dbReference type="NCBI Taxonomy" id="3888"/>
    <lineage>
        <taxon>Eukaryota</taxon>
        <taxon>Viridiplantae</taxon>
        <taxon>Streptophyta</taxon>
        <taxon>Embryophyta</taxon>
        <taxon>Tracheophyta</taxon>
        <taxon>Spermatophyta</taxon>
        <taxon>Magnoliopsida</taxon>
        <taxon>eudicotyledons</taxon>
        <taxon>Gunneridae</taxon>
        <taxon>Pentapetalae</taxon>
        <taxon>rosids</taxon>
        <taxon>fabids</taxon>
        <taxon>Fabales</taxon>
        <taxon>Fabaceae</taxon>
        <taxon>Papilionoideae</taxon>
        <taxon>50 kb inversion clade</taxon>
        <taxon>NPAAA clade</taxon>
        <taxon>Hologalegina</taxon>
        <taxon>IRL clade</taxon>
        <taxon>Fabeae</taxon>
        <taxon>Lathyrus</taxon>
    </lineage>
</organism>
<dbReference type="GO" id="GO:0022857">
    <property type="term" value="F:transmembrane transporter activity"/>
    <property type="evidence" value="ECO:0007669"/>
    <property type="project" value="InterPro"/>
</dbReference>
<feature type="region of interest" description="Disordered" evidence="6">
    <location>
        <begin position="1"/>
        <end position="65"/>
    </location>
</feature>
<keyword evidence="5 7" id="KW-0472">Membrane</keyword>
<dbReference type="Pfam" id="PF00860">
    <property type="entry name" value="Xan_ur_permease"/>
    <property type="match status" value="1"/>
</dbReference>
<dbReference type="InterPro" id="IPR006043">
    <property type="entry name" value="NCS2"/>
</dbReference>
<evidence type="ECO:0000256" key="7">
    <source>
        <dbReference type="SAM" id="Phobius"/>
    </source>
</evidence>
<reference evidence="8 9" key="1">
    <citation type="journal article" date="2022" name="Nat. Genet.">
        <title>Improved pea reference genome and pan-genome highlight genomic features and evolutionary characteristics.</title>
        <authorList>
            <person name="Yang T."/>
            <person name="Liu R."/>
            <person name="Luo Y."/>
            <person name="Hu S."/>
            <person name="Wang D."/>
            <person name="Wang C."/>
            <person name="Pandey M.K."/>
            <person name="Ge S."/>
            <person name="Xu Q."/>
            <person name="Li N."/>
            <person name="Li G."/>
            <person name="Huang Y."/>
            <person name="Saxena R.K."/>
            <person name="Ji Y."/>
            <person name="Li M."/>
            <person name="Yan X."/>
            <person name="He Y."/>
            <person name="Liu Y."/>
            <person name="Wang X."/>
            <person name="Xiang C."/>
            <person name="Varshney R.K."/>
            <person name="Ding H."/>
            <person name="Gao S."/>
            <person name="Zong X."/>
        </authorList>
    </citation>
    <scope>NUCLEOTIDE SEQUENCE [LARGE SCALE GENOMIC DNA]</scope>
    <source>
        <strain evidence="8 9">cv. Zhongwan 6</strain>
    </source>
</reference>
<keyword evidence="4 7" id="KW-1133">Transmembrane helix</keyword>
<sequence>MSEPDPKPRQRSVQWSPATTPESKPIPPSSWAKKTGFKPKFSGETNAGDSGQISLPIKSKEPDVNSDLEAGRVRATPPALNGVAKVLPSKDLVVKKRKDSDGVPSINGQTNAELPVRRTARSDEVVGSLPQIVDDDEFVSRHSHMKYELRDSPGLVPIGVYGIQHYISIIGSLILIPLVIVPAMGGTHEDTSAVVSTVLFVSGVTTLLHTIFGSRLPLIQGPSFVYLAPVLAIINSPEFQGLNGNKFKHIMKELQGAIIIGSAFQTFLGYTGLMSLLVST</sequence>
<feature type="transmembrane region" description="Helical" evidence="7">
    <location>
        <begin position="257"/>
        <end position="278"/>
    </location>
</feature>
<feature type="compositionally biased region" description="Polar residues" evidence="6">
    <location>
        <begin position="43"/>
        <end position="53"/>
    </location>
</feature>
<dbReference type="Gramene" id="Psat05G0716600-T3">
    <property type="protein sequence ID" value="KAI5412392.1"/>
    <property type="gene ID" value="KIW84_057166"/>
</dbReference>
<gene>
    <name evidence="8" type="ORF">KIW84_057166</name>
</gene>
<evidence type="ECO:0000256" key="4">
    <source>
        <dbReference type="ARBA" id="ARBA00022989"/>
    </source>
</evidence>
<evidence type="ECO:0000313" key="9">
    <source>
        <dbReference type="Proteomes" id="UP001058974"/>
    </source>
</evidence>
<dbReference type="Proteomes" id="UP001058974">
    <property type="component" value="Chromosome 5"/>
</dbReference>